<keyword evidence="1" id="KW-0175">Coiled coil</keyword>
<dbReference type="RefSeq" id="WP_244548942.1">
    <property type="nucleotide sequence ID" value="NZ_LT629750.1"/>
</dbReference>
<feature type="coiled-coil region" evidence="1">
    <location>
        <begin position="62"/>
        <end position="103"/>
    </location>
</feature>
<protein>
    <submittedName>
        <fullName evidence="3">Uncharacterized protein</fullName>
    </submittedName>
</protein>
<keyword evidence="4" id="KW-1185">Reference proteome</keyword>
<name>A0A1H1N296_9BRAD</name>
<sequence length="143" mass="15438">MLAAVALVVLVVGAGSISVWRAYSGASPEQDLRALATRQIQARAVQASEQLIEKTKALDVSQQEAIDQLQALQDQMETVKRLIAAQQNEAKRLTDQVGSLTSAVESLRQSFASAQPTESASQPSPRRTSRSHAAQRRRVKSGT</sequence>
<feature type="compositionally biased region" description="Polar residues" evidence="2">
    <location>
        <begin position="108"/>
        <end position="126"/>
    </location>
</feature>
<evidence type="ECO:0000256" key="2">
    <source>
        <dbReference type="SAM" id="MobiDB-lite"/>
    </source>
</evidence>
<feature type="compositionally biased region" description="Basic residues" evidence="2">
    <location>
        <begin position="127"/>
        <end position="143"/>
    </location>
</feature>
<gene>
    <name evidence="3" type="ORF">SAMN05444158_0455</name>
</gene>
<dbReference type="EMBL" id="LT629750">
    <property type="protein sequence ID" value="SDR93183.1"/>
    <property type="molecule type" value="Genomic_DNA"/>
</dbReference>
<evidence type="ECO:0000313" key="3">
    <source>
        <dbReference type="EMBL" id="SDR93183.1"/>
    </source>
</evidence>
<feature type="region of interest" description="Disordered" evidence="2">
    <location>
        <begin position="108"/>
        <end position="143"/>
    </location>
</feature>
<evidence type="ECO:0000313" key="4">
    <source>
        <dbReference type="Proteomes" id="UP000243904"/>
    </source>
</evidence>
<evidence type="ECO:0000256" key="1">
    <source>
        <dbReference type="SAM" id="Coils"/>
    </source>
</evidence>
<accession>A0A1H1N296</accession>
<dbReference type="Proteomes" id="UP000243904">
    <property type="component" value="Chromosome I"/>
</dbReference>
<reference evidence="4" key="1">
    <citation type="submission" date="2016-10" db="EMBL/GenBank/DDBJ databases">
        <authorList>
            <person name="Varghese N."/>
            <person name="Submissions S."/>
        </authorList>
    </citation>
    <scope>NUCLEOTIDE SEQUENCE [LARGE SCALE GENOMIC DNA]</scope>
    <source>
        <strain evidence="4">GAS369</strain>
    </source>
</reference>
<organism evidence="3 4">
    <name type="scientific">Bradyrhizobium canariense</name>
    <dbReference type="NCBI Taxonomy" id="255045"/>
    <lineage>
        <taxon>Bacteria</taxon>
        <taxon>Pseudomonadati</taxon>
        <taxon>Pseudomonadota</taxon>
        <taxon>Alphaproteobacteria</taxon>
        <taxon>Hyphomicrobiales</taxon>
        <taxon>Nitrobacteraceae</taxon>
        <taxon>Bradyrhizobium</taxon>
    </lineage>
</organism>
<dbReference type="AlphaFoldDB" id="A0A1H1N296"/>
<proteinExistence type="predicted"/>